<dbReference type="EMBL" id="VJNB01000002">
    <property type="protein sequence ID" value="TSE20918.1"/>
    <property type="molecule type" value="Genomic_DNA"/>
</dbReference>
<dbReference type="InterPro" id="IPR011008">
    <property type="entry name" value="Dimeric_a/b-barrel"/>
</dbReference>
<dbReference type="PROSITE" id="PS50956">
    <property type="entry name" value="HTH_ASNC_2"/>
    <property type="match status" value="1"/>
</dbReference>
<evidence type="ECO:0000313" key="6">
    <source>
        <dbReference type="Proteomes" id="UP000315736"/>
    </source>
</evidence>
<evidence type="ECO:0000256" key="1">
    <source>
        <dbReference type="ARBA" id="ARBA00023015"/>
    </source>
</evidence>
<dbReference type="InterPro" id="IPR036390">
    <property type="entry name" value="WH_DNA-bd_sf"/>
</dbReference>
<dbReference type="SUPFAM" id="SSF54909">
    <property type="entry name" value="Dimeric alpha+beta barrel"/>
    <property type="match status" value="1"/>
</dbReference>
<dbReference type="InterPro" id="IPR036388">
    <property type="entry name" value="WH-like_DNA-bd_sf"/>
</dbReference>
<evidence type="ECO:0000259" key="4">
    <source>
        <dbReference type="PROSITE" id="PS50956"/>
    </source>
</evidence>
<dbReference type="InterPro" id="IPR000485">
    <property type="entry name" value="AsnC-type_HTH_dom"/>
</dbReference>
<dbReference type="Gene3D" id="3.30.70.920">
    <property type="match status" value="1"/>
</dbReference>
<evidence type="ECO:0000256" key="3">
    <source>
        <dbReference type="ARBA" id="ARBA00023163"/>
    </source>
</evidence>
<dbReference type="Gene3D" id="1.10.10.10">
    <property type="entry name" value="Winged helix-like DNA-binding domain superfamily/Winged helix DNA-binding domain"/>
    <property type="match status" value="1"/>
</dbReference>
<accession>A0A554WBG0</accession>
<dbReference type="Pfam" id="PF01037">
    <property type="entry name" value="AsnC_trans_reg"/>
    <property type="match status" value="1"/>
</dbReference>
<dbReference type="PRINTS" id="PR00033">
    <property type="entry name" value="HTHASNC"/>
</dbReference>
<dbReference type="SMART" id="SM00344">
    <property type="entry name" value="HTH_ASNC"/>
    <property type="match status" value="1"/>
</dbReference>
<dbReference type="Proteomes" id="UP000315736">
    <property type="component" value="Unassembled WGS sequence"/>
</dbReference>
<name>A0A554WBG0_9BURK</name>
<feature type="domain" description="HTH asnC-type" evidence="4">
    <location>
        <begin position="11"/>
        <end position="78"/>
    </location>
</feature>
<keyword evidence="1" id="KW-0805">Transcription regulation</keyword>
<evidence type="ECO:0000256" key="2">
    <source>
        <dbReference type="ARBA" id="ARBA00023125"/>
    </source>
</evidence>
<dbReference type="GO" id="GO:0005829">
    <property type="term" value="C:cytosol"/>
    <property type="evidence" value="ECO:0007669"/>
    <property type="project" value="TreeGrafter"/>
</dbReference>
<keyword evidence="6" id="KW-1185">Reference proteome</keyword>
<dbReference type="InterPro" id="IPR019887">
    <property type="entry name" value="Tscrpt_reg_AsnC/Lrp_C"/>
</dbReference>
<protein>
    <submittedName>
        <fullName evidence="5">Leucine-responsive regulatory protein</fullName>
    </submittedName>
</protein>
<evidence type="ECO:0000313" key="5">
    <source>
        <dbReference type="EMBL" id="TSE20918.1"/>
    </source>
</evidence>
<dbReference type="OrthoDB" id="9091488at2"/>
<keyword evidence="3" id="KW-0804">Transcription</keyword>
<gene>
    <name evidence="5" type="primary">lrp_1</name>
    <name evidence="5" type="ORF">Talka_00581</name>
</gene>
<dbReference type="GO" id="GO:0043200">
    <property type="term" value="P:response to amino acid"/>
    <property type="evidence" value="ECO:0007669"/>
    <property type="project" value="TreeGrafter"/>
</dbReference>
<comment type="caution">
    <text evidence="5">The sequence shown here is derived from an EMBL/GenBank/DDBJ whole genome shotgun (WGS) entry which is preliminary data.</text>
</comment>
<dbReference type="PANTHER" id="PTHR30154:SF34">
    <property type="entry name" value="TRANSCRIPTIONAL REGULATOR AZLB"/>
    <property type="match status" value="1"/>
</dbReference>
<dbReference type="Pfam" id="PF13404">
    <property type="entry name" value="HTH_AsnC-type"/>
    <property type="match status" value="1"/>
</dbReference>
<organism evidence="5 6">
    <name type="scientific">Tepidimonas alkaliphilus</name>
    <dbReference type="NCBI Taxonomy" id="2588942"/>
    <lineage>
        <taxon>Bacteria</taxon>
        <taxon>Pseudomonadati</taxon>
        <taxon>Pseudomonadota</taxon>
        <taxon>Betaproteobacteria</taxon>
        <taxon>Burkholderiales</taxon>
        <taxon>Tepidimonas</taxon>
    </lineage>
</organism>
<proteinExistence type="predicted"/>
<dbReference type="RefSeq" id="WP_143889623.1">
    <property type="nucleotide sequence ID" value="NZ_VJNB01000002.1"/>
</dbReference>
<dbReference type="PANTHER" id="PTHR30154">
    <property type="entry name" value="LEUCINE-RESPONSIVE REGULATORY PROTEIN"/>
    <property type="match status" value="1"/>
</dbReference>
<dbReference type="InterPro" id="IPR019888">
    <property type="entry name" value="Tscrpt_reg_AsnC-like"/>
</dbReference>
<dbReference type="AlphaFoldDB" id="A0A554WBG0"/>
<reference evidence="5 6" key="1">
    <citation type="submission" date="2019-07" db="EMBL/GenBank/DDBJ databases">
        <title>Tepidimonas alkaliphilus YIM 72238 draft genome.</title>
        <authorList>
            <person name="Da Costa M.S."/>
            <person name="Froufe H.J.C."/>
            <person name="Egas C."/>
            <person name="Albuquerque L."/>
        </authorList>
    </citation>
    <scope>NUCLEOTIDE SEQUENCE [LARGE SCALE GENOMIC DNA]</scope>
    <source>
        <strain evidence="5 6">YIM 72238</strain>
    </source>
</reference>
<sequence>MTSSSTNDSSIDAVDLALLAALQDDASLSWAALGRRAGVSAPTALRRVRRLENAGLIERRVAILRPEALAAALGHGLTAIVEVALERQDAAALQAFERHACAEDAVQQCYRTSAGPDFVLVVTVADMPAYHALAQRLFTAALQVRAVKAYFSVRRAKFHPRLPLPTAQQAALPVPTRF</sequence>
<keyword evidence="2" id="KW-0238">DNA-binding</keyword>
<dbReference type="GO" id="GO:0043565">
    <property type="term" value="F:sequence-specific DNA binding"/>
    <property type="evidence" value="ECO:0007669"/>
    <property type="project" value="InterPro"/>
</dbReference>
<dbReference type="SUPFAM" id="SSF46785">
    <property type="entry name" value="Winged helix' DNA-binding domain"/>
    <property type="match status" value="1"/>
</dbReference>